<dbReference type="CDD" id="cd18116">
    <property type="entry name" value="ATP-synt_F1_alpha_N"/>
    <property type="match status" value="1"/>
</dbReference>
<comment type="similarity">
    <text evidence="1">Belongs to the ATPase alpha/beta chains family.</text>
</comment>
<keyword evidence="6" id="KW-1185">Reference proteome</keyword>
<evidence type="ECO:0000259" key="4">
    <source>
        <dbReference type="Pfam" id="PF02874"/>
    </source>
</evidence>
<reference evidence="5 6" key="1">
    <citation type="journal article" date="2018" name="Front. Plant Sci.">
        <title>Red Clover (Trifolium pratense) and Zigzag Clover (T. medium) - A Picture of Genomic Similarities and Differences.</title>
        <authorList>
            <person name="Dluhosova J."/>
            <person name="Istvanek J."/>
            <person name="Nedelnik J."/>
            <person name="Repkova J."/>
        </authorList>
    </citation>
    <scope>NUCLEOTIDE SEQUENCE [LARGE SCALE GENOMIC DNA]</scope>
    <source>
        <strain evidence="6">cv. 10/8</strain>
        <tissue evidence="5">Leaf</tissue>
    </source>
</reference>
<dbReference type="InterPro" id="IPR036121">
    <property type="entry name" value="ATPase_F1/V1/A1_a/bsu_N_sf"/>
</dbReference>
<protein>
    <submittedName>
        <fullName evidence="5">ATPase subunit 1</fullName>
    </submittedName>
</protein>
<evidence type="ECO:0000256" key="2">
    <source>
        <dbReference type="ARBA" id="ARBA00022448"/>
    </source>
</evidence>
<evidence type="ECO:0000313" key="5">
    <source>
        <dbReference type="EMBL" id="MCI02952.1"/>
    </source>
</evidence>
<dbReference type="AlphaFoldDB" id="A0A392NU49"/>
<comment type="caution">
    <text evidence="5">The sequence shown here is derived from an EMBL/GenBank/DDBJ whole genome shotgun (WGS) entry which is preliminary data.</text>
</comment>
<organism evidence="5 6">
    <name type="scientific">Trifolium medium</name>
    <dbReference type="NCBI Taxonomy" id="97028"/>
    <lineage>
        <taxon>Eukaryota</taxon>
        <taxon>Viridiplantae</taxon>
        <taxon>Streptophyta</taxon>
        <taxon>Embryophyta</taxon>
        <taxon>Tracheophyta</taxon>
        <taxon>Spermatophyta</taxon>
        <taxon>Magnoliopsida</taxon>
        <taxon>eudicotyledons</taxon>
        <taxon>Gunneridae</taxon>
        <taxon>Pentapetalae</taxon>
        <taxon>rosids</taxon>
        <taxon>fabids</taxon>
        <taxon>Fabales</taxon>
        <taxon>Fabaceae</taxon>
        <taxon>Papilionoideae</taxon>
        <taxon>50 kb inversion clade</taxon>
        <taxon>NPAAA clade</taxon>
        <taxon>Hologalegina</taxon>
        <taxon>IRL clade</taxon>
        <taxon>Trifolieae</taxon>
        <taxon>Trifolium</taxon>
    </lineage>
</organism>
<dbReference type="Proteomes" id="UP000265520">
    <property type="component" value="Unassembled WGS sequence"/>
</dbReference>
<dbReference type="InterPro" id="IPR005294">
    <property type="entry name" value="ATP_synth_F1_asu"/>
</dbReference>
<dbReference type="EMBL" id="LXQA010050734">
    <property type="protein sequence ID" value="MCI02952.1"/>
    <property type="molecule type" value="Genomic_DNA"/>
</dbReference>
<dbReference type="Pfam" id="PF02874">
    <property type="entry name" value="ATP-synt_ab_N"/>
    <property type="match status" value="1"/>
</dbReference>
<keyword evidence="2" id="KW-0813">Transport</keyword>
<dbReference type="GO" id="GO:0046933">
    <property type="term" value="F:proton-transporting ATP synthase activity, rotational mechanism"/>
    <property type="evidence" value="ECO:0007669"/>
    <property type="project" value="InterPro"/>
</dbReference>
<accession>A0A392NU49</accession>
<proteinExistence type="inferred from homology"/>
<feature type="non-terminal residue" evidence="5">
    <location>
        <position position="1"/>
    </location>
</feature>
<dbReference type="Gene3D" id="2.40.30.20">
    <property type="match status" value="1"/>
</dbReference>
<keyword evidence="3" id="KW-0406">Ion transport</keyword>
<evidence type="ECO:0000256" key="1">
    <source>
        <dbReference type="ARBA" id="ARBA00008936"/>
    </source>
</evidence>
<dbReference type="PANTHER" id="PTHR48082">
    <property type="entry name" value="ATP SYNTHASE SUBUNIT ALPHA, MITOCHONDRIAL"/>
    <property type="match status" value="1"/>
</dbReference>
<dbReference type="GO" id="GO:0043531">
    <property type="term" value="F:ADP binding"/>
    <property type="evidence" value="ECO:0007669"/>
    <property type="project" value="TreeGrafter"/>
</dbReference>
<keyword evidence="3" id="KW-0375">Hydrogen ion transport</keyword>
<feature type="domain" description="ATPase F1/V1/A1 complex alpha/beta subunit N-terminal" evidence="4">
    <location>
        <begin position="2"/>
        <end position="64"/>
    </location>
</feature>
<evidence type="ECO:0000256" key="3">
    <source>
        <dbReference type="ARBA" id="ARBA00022781"/>
    </source>
</evidence>
<name>A0A392NU49_9FABA</name>
<dbReference type="PANTHER" id="PTHR48082:SF2">
    <property type="entry name" value="ATP SYNTHASE SUBUNIT ALPHA, MITOCHONDRIAL"/>
    <property type="match status" value="1"/>
</dbReference>
<evidence type="ECO:0000313" key="6">
    <source>
        <dbReference type="Proteomes" id="UP000265520"/>
    </source>
</evidence>
<dbReference type="SUPFAM" id="SSF50615">
    <property type="entry name" value="N-terminal domain of alpha and beta subunits of F1 ATP synthase"/>
    <property type="match status" value="1"/>
</dbReference>
<dbReference type="InterPro" id="IPR004100">
    <property type="entry name" value="ATPase_F1/V1/A1_a/bsu_N"/>
</dbReference>
<dbReference type="GO" id="GO:0005524">
    <property type="term" value="F:ATP binding"/>
    <property type="evidence" value="ECO:0007669"/>
    <property type="project" value="UniProtKB-KW"/>
</dbReference>
<dbReference type="GO" id="GO:0045259">
    <property type="term" value="C:proton-transporting ATP synthase complex"/>
    <property type="evidence" value="ECO:0007669"/>
    <property type="project" value="InterPro"/>
</dbReference>
<sequence length="93" mass="10176">DEIGRVVSVGDGIARVYGLNEVRDGEQVEFSSSVKETALNLENVGIVVFGSDTTIKEIDFVKCTRFIVDFRMRKAILGCVVDALGVLLMKEGH</sequence>
<dbReference type="InterPro" id="IPR023366">
    <property type="entry name" value="ATP_synth_asu-like_sf"/>
</dbReference>